<dbReference type="RefSeq" id="WP_062786935.1">
    <property type="nucleotide sequence ID" value="NZ_CP157803.1"/>
</dbReference>
<dbReference type="EMBL" id="CP157803">
    <property type="protein sequence ID" value="XBQ21544.1"/>
    <property type="molecule type" value="Genomic_DNA"/>
</dbReference>
<proteinExistence type="predicted"/>
<evidence type="ECO:0000313" key="2">
    <source>
        <dbReference type="EMBL" id="XBQ21544.1"/>
    </source>
</evidence>
<dbReference type="AlphaFoldDB" id="A0AAU7MT54"/>
<keyword evidence="1" id="KW-0812">Transmembrane</keyword>
<protein>
    <submittedName>
        <fullName evidence="2">Uncharacterized protein</fullName>
    </submittedName>
</protein>
<dbReference type="KEGG" id="mamm:ABNF92_19735"/>
<accession>A0AAU7MT54</accession>
<gene>
    <name evidence="2" type="ORF">ABNF92_19735</name>
</gene>
<name>A0AAU7MT54_9GAMM</name>
<keyword evidence="1" id="KW-0472">Membrane</keyword>
<keyword evidence="2" id="KW-0614">Plasmid</keyword>
<organism evidence="2">
    <name type="scientific">Marinobacter sp. MMG032</name>
    <dbReference type="NCBI Taxonomy" id="3158548"/>
    <lineage>
        <taxon>Bacteria</taxon>
        <taxon>Pseudomonadati</taxon>
        <taxon>Pseudomonadota</taxon>
        <taxon>Gammaproteobacteria</taxon>
        <taxon>Pseudomonadales</taxon>
        <taxon>Marinobacteraceae</taxon>
        <taxon>Marinobacter</taxon>
    </lineage>
</organism>
<keyword evidence="1" id="KW-1133">Transmembrane helix</keyword>
<feature type="transmembrane region" description="Helical" evidence="1">
    <location>
        <begin position="74"/>
        <end position="92"/>
    </location>
</feature>
<evidence type="ECO:0000256" key="1">
    <source>
        <dbReference type="SAM" id="Phobius"/>
    </source>
</evidence>
<geneLocation type="plasmid" evidence="2">
    <name>unnaned</name>
</geneLocation>
<sequence>MNQMKSASEVAHSELQRLSAIAKARFGSFREAAPVAAVPLLVLGSMSASAITAPAAGTFAYDLYDVAVNDMLKGPVGFVGGLAAIVLSAVQITKNWMLAAGGVLGGTAMIKADSITTSLGMVL</sequence>
<reference evidence="2" key="1">
    <citation type="submission" date="2024-05" db="EMBL/GenBank/DDBJ databases">
        <title>Draft Genome Sequences of Flagellimonas sp. MMG031 and Marinobacter sp. MMG032 Isolated from the dinoflagellate Symbiodinium pilosum.</title>
        <authorList>
            <person name="Shikuma N.J."/>
            <person name="Farrell M.V."/>
        </authorList>
    </citation>
    <scope>NUCLEOTIDE SEQUENCE</scope>
    <source>
        <strain evidence="2">MMG032</strain>
        <plasmid evidence="2">unnaned</plasmid>
    </source>
</reference>